<dbReference type="RefSeq" id="WP_203196291.1">
    <property type="nucleotide sequence ID" value="NZ_CP063362.1"/>
</dbReference>
<protein>
    <submittedName>
        <fullName evidence="2">DUF2235 domain-containing protein</fullName>
    </submittedName>
</protein>
<dbReference type="InterPro" id="IPR029058">
    <property type="entry name" value="AB_hydrolase_fold"/>
</dbReference>
<reference evidence="2 3" key="1">
    <citation type="submission" date="2020-10" db="EMBL/GenBank/DDBJ databases">
        <title>Degradation of 1,4-Dioxane by Xanthobacter sp. YN2, via a Novel Group-2 Soluble Di-Iron Monooxygenase.</title>
        <authorList>
            <person name="Ma F."/>
            <person name="Wang Y."/>
            <person name="Yang J."/>
            <person name="Guo H."/>
            <person name="Su D."/>
            <person name="Yu L."/>
        </authorList>
    </citation>
    <scope>NUCLEOTIDE SEQUENCE [LARGE SCALE GENOMIC DNA]</scope>
    <source>
        <strain evidence="2 3">YN2</strain>
    </source>
</reference>
<sequence length="417" mass="45536">MTQDNTPPGAEAAPAAAPGRTAAAASAGRNLVVLCDGTANHLGRDLSHVARLFRCLRRGEAQRAFYNSGVGTVGGDMWWSRRLRAGKALFEQASGYAIDRDIIAMYGYICANYAPGDRLYLFGFSRGAYSVRIVASLLHMVGVLPPDQLNLAGYALSYLKQISERNGKADWADFERVYTFGRIAGAKRATLHFLGLFDTVSSVILPGRNGIFPGLATLPYTRVNPSVEVVRHACAIDERRVMFRLNRWEEPQPFQPNPYAPLDAPPLQDVKQVWFAGNHSDVGGGYPEADAGLAKIPLLWMLREAQAQGLAVNPDRVARYVTATAPPEAGAAYAKPDPLGPLHDALTGASHLFELLPRASRFAETRTPRGPFYFPLGEPRALTRTRPRPLVHHSVVDRIAGGNYHPVNLPADYDIEP</sequence>
<dbReference type="PANTHER" id="PTHR33840">
    <property type="match status" value="1"/>
</dbReference>
<dbReference type="KEGG" id="xdi:EZH22_14590"/>
<dbReference type="Gene3D" id="3.40.50.1820">
    <property type="entry name" value="alpha/beta hydrolase"/>
    <property type="match status" value="1"/>
</dbReference>
<accession>A0A974SL00</accession>
<dbReference type="EMBL" id="CP063362">
    <property type="protein sequence ID" value="QRG09370.1"/>
    <property type="molecule type" value="Genomic_DNA"/>
</dbReference>
<dbReference type="Pfam" id="PF09994">
    <property type="entry name" value="T6SS_Tle1-like_cat"/>
    <property type="match status" value="1"/>
</dbReference>
<dbReference type="InterPro" id="IPR018712">
    <property type="entry name" value="Tle1-like_cat"/>
</dbReference>
<proteinExistence type="predicted"/>
<dbReference type="SUPFAM" id="SSF53474">
    <property type="entry name" value="alpha/beta-Hydrolases"/>
    <property type="match status" value="1"/>
</dbReference>
<dbReference type="PANTHER" id="PTHR33840:SF1">
    <property type="entry name" value="TLE1 PHOSPHOLIPASE DOMAIN-CONTAINING PROTEIN"/>
    <property type="match status" value="1"/>
</dbReference>
<dbReference type="Proteomes" id="UP000596427">
    <property type="component" value="Chromosome"/>
</dbReference>
<gene>
    <name evidence="2" type="ORF">EZH22_14590</name>
</gene>
<name>A0A974SL00_9HYPH</name>
<evidence type="ECO:0000313" key="2">
    <source>
        <dbReference type="EMBL" id="QRG09370.1"/>
    </source>
</evidence>
<dbReference type="AlphaFoldDB" id="A0A974SL00"/>
<feature type="domain" description="T6SS Phospholipase effector Tle1-like catalytic" evidence="1">
    <location>
        <begin position="29"/>
        <end position="304"/>
    </location>
</feature>
<evidence type="ECO:0000259" key="1">
    <source>
        <dbReference type="Pfam" id="PF09994"/>
    </source>
</evidence>
<keyword evidence="3" id="KW-1185">Reference proteome</keyword>
<organism evidence="2 3">
    <name type="scientific">Xanthobacter dioxanivorans</name>
    <dbReference type="NCBI Taxonomy" id="2528964"/>
    <lineage>
        <taxon>Bacteria</taxon>
        <taxon>Pseudomonadati</taxon>
        <taxon>Pseudomonadota</taxon>
        <taxon>Alphaproteobacteria</taxon>
        <taxon>Hyphomicrobiales</taxon>
        <taxon>Xanthobacteraceae</taxon>
        <taxon>Xanthobacter</taxon>
    </lineage>
</organism>
<evidence type="ECO:0000313" key="3">
    <source>
        <dbReference type="Proteomes" id="UP000596427"/>
    </source>
</evidence>